<accession>A0A0J9U2H8</accession>
<dbReference type="AlphaFoldDB" id="A0A0J9U2H8"/>
<feature type="region of interest" description="Disordered" evidence="1">
    <location>
        <begin position="228"/>
        <end position="305"/>
    </location>
</feature>
<dbReference type="InterPro" id="IPR008780">
    <property type="entry name" value="Plasmodium_Vir"/>
</dbReference>
<sequence length="390" mass="44581">MTKLSEDTNFDTLEGKFPFLKNLPLKKFYGIFNSYRRFPSIGDFFCKKLKANDPHTCNLHSTCMNAREVFSTLYRMIQEKAIDSNINVCEHLNYWIYDNIKKISTCKEFEIFYEELNSLKSIYLENFHNCKNKNFKIIEGGFIKKKELFLLAEILHWIKEANQLINPSDSTSYNGYIDECVNFYKEYICTDIETIKRKYNNELTYFVGNFDDAVSILGENGVTIKQNKLECPHESQKQQTGERSAEDRKQESEGPVGPPGLSADGEQRVEELPGPQRSPRPEVPPPAGGHDLTGQDPLDTAVSGDPLEAVIPGKVGTVGATLAGSSLFLVMMYKYTPFGSWINTRVLKKDKLMENMNKNNYELLLNDVGNDKTSLNDPMYHIRYNSLTNQ</sequence>
<dbReference type="Pfam" id="PF05795">
    <property type="entry name" value="Plasmodium_Vir"/>
    <property type="match status" value="1"/>
</dbReference>
<name>A0A0J9U2H8_PLAVI</name>
<evidence type="ECO:0000256" key="1">
    <source>
        <dbReference type="SAM" id="MobiDB-lite"/>
    </source>
</evidence>
<reference evidence="2 3" key="1">
    <citation type="submission" date="2011-09" db="EMBL/GenBank/DDBJ databases">
        <title>The Genome Sequence of Plasmodium vivax North Korean.</title>
        <authorList>
            <consortium name="The Broad Institute Genome Sequencing Platform"/>
            <consortium name="The Broad Institute Genome Sequencing Center for Infectious Disease"/>
            <person name="Neafsey D."/>
            <person name="Carlton J."/>
            <person name="Barnwell J."/>
            <person name="Collins W."/>
            <person name="Escalante A."/>
            <person name="Mullikin J."/>
            <person name="Saul A."/>
            <person name="Guigo R."/>
            <person name="Camara F."/>
            <person name="Young S.K."/>
            <person name="Zeng Q."/>
            <person name="Gargeya S."/>
            <person name="Fitzgerald M."/>
            <person name="Haas B."/>
            <person name="Abouelleil A."/>
            <person name="Alvarado L."/>
            <person name="Arachchi H.M."/>
            <person name="Berlin A."/>
            <person name="Brown A."/>
            <person name="Chapman S.B."/>
            <person name="Chen Z."/>
            <person name="Dunbar C."/>
            <person name="Freedman E."/>
            <person name="Gearin G."/>
            <person name="Gellesch M."/>
            <person name="Goldberg J."/>
            <person name="Griggs A."/>
            <person name="Gujja S."/>
            <person name="Heiman D."/>
            <person name="Howarth C."/>
            <person name="Larson L."/>
            <person name="Lui A."/>
            <person name="MacDonald P.J.P."/>
            <person name="Montmayeur A."/>
            <person name="Murphy C."/>
            <person name="Neiman D."/>
            <person name="Pearson M."/>
            <person name="Priest M."/>
            <person name="Roberts A."/>
            <person name="Saif S."/>
            <person name="Shea T."/>
            <person name="Shenoy N."/>
            <person name="Sisk P."/>
            <person name="Stolte C."/>
            <person name="Sykes S."/>
            <person name="Wortman J."/>
            <person name="Nusbaum C."/>
            <person name="Birren B."/>
        </authorList>
    </citation>
    <scope>NUCLEOTIDE SEQUENCE [LARGE SCALE GENOMIC DNA]</scope>
    <source>
        <strain evidence="2 3">North Korean</strain>
    </source>
</reference>
<dbReference type="OrthoDB" id="386822at2759"/>
<dbReference type="EMBL" id="KQ235188">
    <property type="protein sequence ID" value="KNA02416.1"/>
    <property type="molecule type" value="Genomic_DNA"/>
</dbReference>
<dbReference type="Proteomes" id="UP000053239">
    <property type="component" value="Unassembled WGS sequence"/>
</dbReference>
<feature type="compositionally biased region" description="Pro residues" evidence="1">
    <location>
        <begin position="276"/>
        <end position="287"/>
    </location>
</feature>
<gene>
    <name evidence="2" type="ORF">PVNG_05037</name>
</gene>
<protein>
    <submittedName>
        <fullName evidence="2">Variable surface protein Vir24g</fullName>
    </submittedName>
</protein>
<evidence type="ECO:0000313" key="3">
    <source>
        <dbReference type="Proteomes" id="UP000053239"/>
    </source>
</evidence>
<proteinExistence type="predicted"/>
<evidence type="ECO:0000313" key="2">
    <source>
        <dbReference type="EMBL" id="KNA02416.1"/>
    </source>
</evidence>
<feature type="compositionally biased region" description="Basic and acidic residues" evidence="1">
    <location>
        <begin position="243"/>
        <end position="252"/>
    </location>
</feature>
<organism evidence="2 3">
    <name type="scientific">Plasmodium vivax North Korean</name>
    <dbReference type="NCBI Taxonomy" id="1035514"/>
    <lineage>
        <taxon>Eukaryota</taxon>
        <taxon>Sar</taxon>
        <taxon>Alveolata</taxon>
        <taxon>Apicomplexa</taxon>
        <taxon>Aconoidasida</taxon>
        <taxon>Haemosporida</taxon>
        <taxon>Plasmodiidae</taxon>
        <taxon>Plasmodium</taxon>
        <taxon>Plasmodium (Plasmodium)</taxon>
    </lineage>
</organism>